<dbReference type="Pfam" id="PF25597">
    <property type="entry name" value="SH3_retrovirus"/>
    <property type="match status" value="1"/>
</dbReference>
<proteinExistence type="predicted"/>
<protein>
    <submittedName>
        <fullName evidence="3">Uncharacterized protein</fullName>
    </submittedName>
</protein>
<dbReference type="OrthoDB" id="411615at2759"/>
<name>A0A7D9L6X4_PARCT</name>
<dbReference type="SUPFAM" id="SSF56672">
    <property type="entry name" value="DNA/RNA polymerases"/>
    <property type="match status" value="1"/>
</dbReference>
<reference evidence="3" key="1">
    <citation type="submission" date="2020-04" db="EMBL/GenBank/DDBJ databases">
        <authorList>
            <person name="Alioto T."/>
            <person name="Alioto T."/>
            <person name="Gomez Garrido J."/>
        </authorList>
    </citation>
    <scope>NUCLEOTIDE SEQUENCE</scope>
    <source>
        <strain evidence="3">A484AB</strain>
    </source>
</reference>
<evidence type="ECO:0000259" key="2">
    <source>
        <dbReference type="Pfam" id="PF25597"/>
    </source>
</evidence>
<dbReference type="AlphaFoldDB" id="A0A7D9L6X4"/>
<feature type="domain" description="Reverse transcriptase Ty1/copia-type" evidence="1">
    <location>
        <begin position="99"/>
        <end position="262"/>
    </location>
</feature>
<dbReference type="EMBL" id="CACRXK020014570">
    <property type="protein sequence ID" value="CAB4027047.1"/>
    <property type="molecule type" value="Genomic_DNA"/>
</dbReference>
<dbReference type="InterPro" id="IPR043502">
    <property type="entry name" value="DNA/RNA_pol_sf"/>
</dbReference>
<gene>
    <name evidence="3" type="ORF">PACLA_8A000175</name>
</gene>
<dbReference type="InterPro" id="IPR057670">
    <property type="entry name" value="SH3_retrovirus"/>
</dbReference>
<evidence type="ECO:0000313" key="4">
    <source>
        <dbReference type="Proteomes" id="UP001152795"/>
    </source>
</evidence>
<evidence type="ECO:0000259" key="1">
    <source>
        <dbReference type="Pfam" id="PF07727"/>
    </source>
</evidence>
<evidence type="ECO:0000313" key="3">
    <source>
        <dbReference type="EMBL" id="CAB4027047.1"/>
    </source>
</evidence>
<feature type="domain" description="Retroviral polymerase SH3-like" evidence="2">
    <location>
        <begin position="2"/>
        <end position="38"/>
    </location>
</feature>
<dbReference type="Proteomes" id="UP001152795">
    <property type="component" value="Unassembled WGS sequence"/>
</dbReference>
<comment type="caution">
    <text evidence="3">The sequence shown here is derived from an EMBL/GenBank/DDBJ whole genome shotgun (WGS) entry which is preliminary data.</text>
</comment>
<organism evidence="3 4">
    <name type="scientific">Paramuricea clavata</name>
    <name type="common">Red gorgonian</name>
    <name type="synonym">Violescent sea-whip</name>
    <dbReference type="NCBI Taxonomy" id="317549"/>
    <lineage>
        <taxon>Eukaryota</taxon>
        <taxon>Metazoa</taxon>
        <taxon>Cnidaria</taxon>
        <taxon>Anthozoa</taxon>
        <taxon>Octocorallia</taxon>
        <taxon>Malacalcyonacea</taxon>
        <taxon>Plexauridae</taxon>
        <taxon>Paramuricea</taxon>
    </lineage>
</organism>
<accession>A0A7D9L6X4</accession>
<sequence length="271" mass="31660">MRFVGYSLTQKGYRLYDENRQRIFIRRYITFNETYFGSTKVQMKCDEDNEYATITTAKYAVLYVAEIEEPETLKDALDSEHATQWKAAADAEYQSLLENETWELVELPAGRKSISFKWVFKVKYDETKKVERFKGRLVAKGFLQKYGIDYDETFSQVVRFSSIRALLAFGVSRRMLIHQMDVVTAFLNGTLDEEIYMQQPEGYVEPGKEGLVCRLKKSLYGLKQSPRCWNNVFKEFMLSLGFVQSVANPCIFIRVLKDKLTIILLLFMLMT</sequence>
<dbReference type="Pfam" id="PF07727">
    <property type="entry name" value="RVT_2"/>
    <property type="match status" value="1"/>
</dbReference>
<keyword evidence="4" id="KW-1185">Reference proteome</keyword>
<dbReference type="InterPro" id="IPR013103">
    <property type="entry name" value="RVT_2"/>
</dbReference>